<evidence type="ECO:0000313" key="2">
    <source>
        <dbReference type="EMBL" id="BFG71203.1"/>
    </source>
</evidence>
<organism evidence="2">
    <name type="scientific">Sediminibacterium sp. KACHI17</name>
    <dbReference type="NCBI Taxonomy" id="1751071"/>
    <lineage>
        <taxon>Bacteria</taxon>
        <taxon>Pseudomonadati</taxon>
        <taxon>Bacteroidota</taxon>
        <taxon>Chitinophagia</taxon>
        <taxon>Chitinophagales</taxon>
        <taxon>Chitinophagaceae</taxon>
        <taxon>Sediminibacterium</taxon>
    </lineage>
</organism>
<gene>
    <name evidence="2" type="ORF">KACHI17_20840</name>
</gene>
<feature type="domain" description="HMA" evidence="1">
    <location>
        <begin position="1"/>
        <end position="68"/>
    </location>
</feature>
<dbReference type="SUPFAM" id="SSF55008">
    <property type="entry name" value="HMA, heavy metal-associated domain"/>
    <property type="match status" value="1"/>
</dbReference>
<dbReference type="GO" id="GO:0046872">
    <property type="term" value="F:metal ion binding"/>
    <property type="evidence" value="ECO:0007669"/>
    <property type="project" value="InterPro"/>
</dbReference>
<dbReference type="RefSeq" id="WP_353548841.1">
    <property type="nucleotide sequence ID" value="NZ_AP029612.1"/>
</dbReference>
<dbReference type="CDD" id="cd00371">
    <property type="entry name" value="HMA"/>
    <property type="match status" value="1"/>
</dbReference>
<evidence type="ECO:0000259" key="1">
    <source>
        <dbReference type="PROSITE" id="PS50846"/>
    </source>
</evidence>
<dbReference type="PROSITE" id="PS50846">
    <property type="entry name" value="HMA_2"/>
    <property type="match status" value="1"/>
</dbReference>
<accession>A0AAT9GKK0</accession>
<dbReference type="Gene3D" id="3.30.70.100">
    <property type="match status" value="1"/>
</dbReference>
<name>A0AAT9GKK0_9BACT</name>
<dbReference type="EMBL" id="AP029612">
    <property type="protein sequence ID" value="BFG71203.1"/>
    <property type="molecule type" value="Genomic_DNA"/>
</dbReference>
<protein>
    <recommendedName>
        <fullName evidence="1">HMA domain-containing protein</fullName>
    </recommendedName>
</protein>
<sequence>METLKFKTTIKCMGCVSKATPFLNEVVGSENWKVDVNNPDKVLEVTANGNTAASDVVKAVQEAGFKAEPIQ</sequence>
<dbReference type="InterPro" id="IPR006121">
    <property type="entry name" value="HMA_dom"/>
</dbReference>
<proteinExistence type="predicted"/>
<reference evidence="2" key="1">
    <citation type="submission" date="2024-02" db="EMBL/GenBank/DDBJ databases">
        <title>Sediminibacterium planktonica sp. nov. and Sediminibacterium longus sp. nov., isolated from surface lake and river water.</title>
        <authorList>
            <person name="Watanabe K."/>
            <person name="Takemine S."/>
            <person name="Ishii Y."/>
            <person name="Ogata Y."/>
            <person name="Shindo C."/>
            <person name="Suda W."/>
        </authorList>
    </citation>
    <scope>NUCLEOTIDE SEQUENCE</scope>
    <source>
        <strain evidence="2">KACHI17</strain>
    </source>
</reference>
<dbReference type="AlphaFoldDB" id="A0AAT9GKK0"/>
<dbReference type="InterPro" id="IPR036163">
    <property type="entry name" value="HMA_dom_sf"/>
</dbReference>